<accession>A0AAW0RU29</accession>
<keyword evidence="3" id="KW-1185">Reference proteome</keyword>
<organism evidence="2 3">
    <name type="scientific">Beauveria asiatica</name>
    <dbReference type="NCBI Taxonomy" id="1069075"/>
    <lineage>
        <taxon>Eukaryota</taxon>
        <taxon>Fungi</taxon>
        <taxon>Dikarya</taxon>
        <taxon>Ascomycota</taxon>
        <taxon>Pezizomycotina</taxon>
        <taxon>Sordariomycetes</taxon>
        <taxon>Hypocreomycetidae</taxon>
        <taxon>Hypocreales</taxon>
        <taxon>Cordycipitaceae</taxon>
        <taxon>Beauveria</taxon>
    </lineage>
</organism>
<dbReference type="Proteomes" id="UP001397290">
    <property type="component" value="Unassembled WGS sequence"/>
</dbReference>
<feature type="transmembrane region" description="Helical" evidence="1">
    <location>
        <begin position="85"/>
        <end position="105"/>
    </location>
</feature>
<feature type="transmembrane region" description="Helical" evidence="1">
    <location>
        <begin position="40"/>
        <end position="65"/>
    </location>
</feature>
<keyword evidence="1" id="KW-0812">Transmembrane</keyword>
<evidence type="ECO:0000256" key="1">
    <source>
        <dbReference type="SAM" id="Phobius"/>
    </source>
</evidence>
<comment type="caution">
    <text evidence="2">The sequence shown here is derived from an EMBL/GenBank/DDBJ whole genome shotgun (WGS) entry which is preliminary data.</text>
</comment>
<keyword evidence="1" id="KW-0472">Membrane</keyword>
<feature type="transmembrane region" description="Helical" evidence="1">
    <location>
        <begin position="138"/>
        <end position="155"/>
    </location>
</feature>
<gene>
    <name evidence="2" type="ORF">G3M48_004327</name>
</gene>
<protein>
    <submittedName>
        <fullName evidence="2">Uncharacterized protein</fullName>
    </submittedName>
</protein>
<reference evidence="2 3" key="1">
    <citation type="submission" date="2020-02" db="EMBL/GenBank/DDBJ databases">
        <title>Comparative genomics of the hypocrealean fungal genus Beauvera.</title>
        <authorList>
            <person name="Showalter D.N."/>
            <person name="Bushley K.E."/>
            <person name="Rehner S.A."/>
        </authorList>
    </citation>
    <scope>NUCLEOTIDE SEQUENCE [LARGE SCALE GENOMIC DNA]</scope>
    <source>
        <strain evidence="2 3">ARSEF4384</strain>
    </source>
</reference>
<proteinExistence type="predicted"/>
<name>A0AAW0RU29_9HYPO</name>
<dbReference type="AlphaFoldDB" id="A0AAW0RU29"/>
<evidence type="ECO:0000313" key="2">
    <source>
        <dbReference type="EMBL" id="KAK8145530.1"/>
    </source>
</evidence>
<dbReference type="EMBL" id="JAAHCF010000282">
    <property type="protein sequence ID" value="KAK8145530.1"/>
    <property type="molecule type" value="Genomic_DNA"/>
</dbReference>
<keyword evidence="1" id="KW-1133">Transmembrane helix</keyword>
<sequence length="179" mass="20182">MAAPRLQTLIIPSRYTLSRPDPGFFLASSSMVLSRAEERFFSHLSVLVLLFAPFAAFESLFMAMFPMDPATPFRVFPRADTHPDYPAGLPQLFALLVIMRIPAAVARRNRQGEGQEEEEGEGDGPTTRLRMRRVWRQSFVIADVLLYVVCYNAAVDELLREPGRALVACLKMLLAMMLM</sequence>
<evidence type="ECO:0000313" key="3">
    <source>
        <dbReference type="Proteomes" id="UP001397290"/>
    </source>
</evidence>